<evidence type="ECO:0000256" key="1">
    <source>
        <dbReference type="SAM" id="MobiDB-lite"/>
    </source>
</evidence>
<dbReference type="Proteomes" id="UP000516134">
    <property type="component" value="Chromosome"/>
</dbReference>
<keyword evidence="4" id="KW-1185">Reference proteome</keyword>
<name>A0ABX6T1B7_9SPHN</name>
<proteinExistence type="predicted"/>
<feature type="signal peptide" evidence="2">
    <location>
        <begin position="1"/>
        <end position="21"/>
    </location>
</feature>
<accession>A0ABX6T1B7</accession>
<evidence type="ECO:0000313" key="4">
    <source>
        <dbReference type="Proteomes" id="UP000516134"/>
    </source>
</evidence>
<evidence type="ECO:0000313" key="3">
    <source>
        <dbReference type="EMBL" id="QNP43642.1"/>
    </source>
</evidence>
<evidence type="ECO:0008006" key="5">
    <source>
        <dbReference type="Google" id="ProtNLM"/>
    </source>
</evidence>
<protein>
    <recommendedName>
        <fullName evidence="5">RcnB family protein</fullName>
    </recommendedName>
</protein>
<reference evidence="3 4" key="1">
    <citation type="submission" date="2020-08" db="EMBL/GenBank/DDBJ databases">
        <title>Genome sequence of Sphingomonas daechungensis KACC 18115T.</title>
        <authorList>
            <person name="Hyun D.-W."/>
            <person name="Bae J.-W."/>
        </authorList>
    </citation>
    <scope>NUCLEOTIDE SEQUENCE [LARGE SCALE GENOMIC DNA]</scope>
    <source>
        <strain evidence="3 4">KACC 18115</strain>
    </source>
</reference>
<dbReference type="RefSeq" id="WP_187715067.1">
    <property type="nucleotide sequence ID" value="NZ_BAABJC010000001.1"/>
</dbReference>
<feature type="compositionally biased region" description="Polar residues" evidence="1">
    <location>
        <begin position="27"/>
        <end position="40"/>
    </location>
</feature>
<gene>
    <name evidence="3" type="ORF">H9L15_02725</name>
</gene>
<feature type="region of interest" description="Disordered" evidence="1">
    <location>
        <begin position="22"/>
        <end position="49"/>
    </location>
</feature>
<keyword evidence="2" id="KW-0732">Signal</keyword>
<evidence type="ECO:0000256" key="2">
    <source>
        <dbReference type="SAM" id="SignalP"/>
    </source>
</evidence>
<organism evidence="3 4">
    <name type="scientific">Sphingomonas daechungensis</name>
    <dbReference type="NCBI Taxonomy" id="1176646"/>
    <lineage>
        <taxon>Bacteria</taxon>
        <taxon>Pseudomonadati</taxon>
        <taxon>Pseudomonadota</taxon>
        <taxon>Alphaproteobacteria</taxon>
        <taxon>Sphingomonadales</taxon>
        <taxon>Sphingomonadaceae</taxon>
        <taxon>Sphingomonas</taxon>
    </lineage>
</organism>
<feature type="chain" id="PRO_5045855403" description="RcnB family protein" evidence="2">
    <location>
        <begin position="22"/>
        <end position="131"/>
    </location>
</feature>
<dbReference type="EMBL" id="CP060780">
    <property type="protein sequence ID" value="QNP43642.1"/>
    <property type="molecule type" value="Genomic_DNA"/>
</dbReference>
<sequence>MGRLLLVASFAMLGATAMASAKPEHANQGSGKSRAANSSPVGYGAGGCPPGLKGKNVSCMPPGRYKKLFEIGQRVPSGFKGLMPYSALPYDLRMGYGGALDRSARYVYDQQFLYRVDPETMIVRQILRALP</sequence>